<sequence length="44" mass="5256">MLIINPKPLSYCLTYMTKSKVWRLRFAKESENFLCQKSLVYGRV</sequence>
<evidence type="ECO:0000313" key="2">
    <source>
        <dbReference type="Proteomes" id="UP000327439"/>
    </source>
</evidence>
<reference evidence="2" key="1">
    <citation type="journal article" date="2020" name="Nat. Genet.">
        <title>Genomic diversifications of five Gossypium allopolyploid species and their impact on cotton improvement.</title>
        <authorList>
            <person name="Chen Z.J."/>
            <person name="Sreedasyam A."/>
            <person name="Ando A."/>
            <person name="Song Q."/>
            <person name="De Santiago L.M."/>
            <person name="Hulse-Kemp A.M."/>
            <person name="Ding M."/>
            <person name="Ye W."/>
            <person name="Kirkbride R.C."/>
            <person name="Jenkins J."/>
            <person name="Plott C."/>
            <person name="Lovell J."/>
            <person name="Lin Y.M."/>
            <person name="Vaughn R."/>
            <person name="Liu B."/>
            <person name="Simpson S."/>
            <person name="Scheffler B.E."/>
            <person name="Wen L."/>
            <person name="Saski C.A."/>
            <person name="Grover C.E."/>
            <person name="Hu G."/>
            <person name="Conover J.L."/>
            <person name="Carlson J.W."/>
            <person name="Shu S."/>
            <person name="Boston L.B."/>
            <person name="Williams M."/>
            <person name="Peterson D.G."/>
            <person name="McGee K."/>
            <person name="Jones D.C."/>
            <person name="Wendel J.F."/>
            <person name="Stelly D.M."/>
            <person name="Grimwood J."/>
            <person name="Schmutz J."/>
        </authorList>
    </citation>
    <scope>NUCLEOTIDE SEQUENCE [LARGE SCALE GENOMIC DNA]</scope>
    <source>
        <strain evidence="2">cv. 3-79</strain>
    </source>
</reference>
<dbReference type="EMBL" id="CM018218">
    <property type="protein sequence ID" value="KAB2035994.1"/>
    <property type="molecule type" value="Genomic_DNA"/>
</dbReference>
<accession>A0A5J5S0H3</accession>
<dbReference type="AlphaFoldDB" id="A0A5J5S0H3"/>
<dbReference type="Proteomes" id="UP000327439">
    <property type="component" value="Chromosome D04"/>
</dbReference>
<gene>
    <name evidence="1" type="ORF">ES319_D04G192500v1</name>
</gene>
<protein>
    <submittedName>
        <fullName evidence="1">Uncharacterized protein</fullName>
    </submittedName>
</protein>
<proteinExistence type="predicted"/>
<name>A0A5J5S0H3_GOSBA</name>
<evidence type="ECO:0000313" key="1">
    <source>
        <dbReference type="EMBL" id="KAB2035994.1"/>
    </source>
</evidence>
<organism evidence="1 2">
    <name type="scientific">Gossypium barbadense</name>
    <name type="common">Sea Island cotton</name>
    <name type="synonym">Hibiscus barbadensis</name>
    <dbReference type="NCBI Taxonomy" id="3634"/>
    <lineage>
        <taxon>Eukaryota</taxon>
        <taxon>Viridiplantae</taxon>
        <taxon>Streptophyta</taxon>
        <taxon>Embryophyta</taxon>
        <taxon>Tracheophyta</taxon>
        <taxon>Spermatophyta</taxon>
        <taxon>Magnoliopsida</taxon>
        <taxon>eudicotyledons</taxon>
        <taxon>Gunneridae</taxon>
        <taxon>Pentapetalae</taxon>
        <taxon>rosids</taxon>
        <taxon>malvids</taxon>
        <taxon>Malvales</taxon>
        <taxon>Malvaceae</taxon>
        <taxon>Malvoideae</taxon>
        <taxon>Gossypium</taxon>
    </lineage>
</organism>
<keyword evidence="2" id="KW-1185">Reference proteome</keyword>